<gene>
    <name evidence="2" type="ORF">WN55_10792</name>
</gene>
<evidence type="ECO:0000313" key="3">
    <source>
        <dbReference type="Proteomes" id="UP000076502"/>
    </source>
</evidence>
<proteinExistence type="predicted"/>
<dbReference type="Proteomes" id="UP000076502">
    <property type="component" value="Unassembled WGS sequence"/>
</dbReference>
<accession>A0A154PA38</accession>
<keyword evidence="3" id="KW-1185">Reference proteome</keyword>
<feature type="region of interest" description="Disordered" evidence="1">
    <location>
        <begin position="1"/>
        <end position="21"/>
    </location>
</feature>
<evidence type="ECO:0000313" key="2">
    <source>
        <dbReference type="EMBL" id="KZC08769.1"/>
    </source>
</evidence>
<dbReference type="EMBL" id="KQ434856">
    <property type="protein sequence ID" value="KZC08769.1"/>
    <property type="molecule type" value="Genomic_DNA"/>
</dbReference>
<name>A0A154PA38_DUFNO</name>
<reference evidence="2 3" key="1">
    <citation type="submission" date="2015-07" db="EMBL/GenBank/DDBJ databases">
        <title>The genome of Dufourea novaeangliae.</title>
        <authorList>
            <person name="Pan H."/>
            <person name="Kapheim K."/>
        </authorList>
    </citation>
    <scope>NUCLEOTIDE SEQUENCE [LARGE SCALE GENOMIC DNA]</scope>
    <source>
        <strain evidence="2">0120121106</strain>
        <tissue evidence="2">Whole body</tissue>
    </source>
</reference>
<organism evidence="2 3">
    <name type="scientific">Dufourea novaeangliae</name>
    <name type="common">Sweat bee</name>
    <dbReference type="NCBI Taxonomy" id="178035"/>
    <lineage>
        <taxon>Eukaryota</taxon>
        <taxon>Metazoa</taxon>
        <taxon>Ecdysozoa</taxon>
        <taxon>Arthropoda</taxon>
        <taxon>Hexapoda</taxon>
        <taxon>Insecta</taxon>
        <taxon>Pterygota</taxon>
        <taxon>Neoptera</taxon>
        <taxon>Endopterygota</taxon>
        <taxon>Hymenoptera</taxon>
        <taxon>Apocrita</taxon>
        <taxon>Aculeata</taxon>
        <taxon>Apoidea</taxon>
        <taxon>Anthophila</taxon>
        <taxon>Halictidae</taxon>
        <taxon>Rophitinae</taxon>
        <taxon>Dufourea</taxon>
    </lineage>
</organism>
<dbReference type="AlphaFoldDB" id="A0A154PA38"/>
<protein>
    <submittedName>
        <fullName evidence="2">Uncharacterized protein</fullName>
    </submittedName>
</protein>
<feature type="region of interest" description="Disordered" evidence="1">
    <location>
        <begin position="35"/>
        <end position="58"/>
    </location>
</feature>
<feature type="compositionally biased region" description="Basic and acidic residues" evidence="1">
    <location>
        <begin position="41"/>
        <end position="58"/>
    </location>
</feature>
<sequence>MRPWGLHSGAPKKVQEDERGSKRYRNLSLQWQFIVPSNQRRNGDSSNRGEESECGKLDKMERALGTASTVKRPYFDSSFVSFHRTNSIGSMPEREIVEEELKGEQGKVSKLVELAPNGTGLQRANTEEQK</sequence>
<evidence type="ECO:0000256" key="1">
    <source>
        <dbReference type="SAM" id="MobiDB-lite"/>
    </source>
</evidence>